<keyword evidence="3" id="KW-1185">Reference proteome</keyword>
<evidence type="ECO:0000313" key="2">
    <source>
        <dbReference type="EMBL" id="UPM43566.1"/>
    </source>
</evidence>
<dbReference type="PANTHER" id="PTHR47354">
    <property type="entry name" value="NADH OXIDOREDUCTASE HCR"/>
    <property type="match status" value="1"/>
</dbReference>
<dbReference type="GeneID" id="71927130"/>
<reference evidence="2" key="1">
    <citation type="submission" date="2022-04" db="EMBL/GenBank/DDBJ databases">
        <title>Halocatena sp. nov., isolated from a salt lake.</title>
        <authorList>
            <person name="Cui H.-L."/>
        </authorList>
    </citation>
    <scope>NUCLEOTIDE SEQUENCE</scope>
    <source>
        <strain evidence="2">AD-1</strain>
    </source>
</reference>
<dbReference type="InterPro" id="IPR017927">
    <property type="entry name" value="FAD-bd_FR_type"/>
</dbReference>
<dbReference type="InterPro" id="IPR039261">
    <property type="entry name" value="FNR_nucleotide-bd"/>
</dbReference>
<proteinExistence type="predicted"/>
<dbReference type="SUPFAM" id="SSF63380">
    <property type="entry name" value="Riboflavin synthase domain-like"/>
    <property type="match status" value="1"/>
</dbReference>
<dbReference type="Pfam" id="PF00970">
    <property type="entry name" value="FAD_binding_6"/>
    <property type="match status" value="1"/>
</dbReference>
<dbReference type="InterPro" id="IPR008333">
    <property type="entry name" value="Cbr1-like_FAD-bd_dom"/>
</dbReference>
<dbReference type="GO" id="GO:0016491">
    <property type="term" value="F:oxidoreductase activity"/>
    <property type="evidence" value="ECO:0007669"/>
    <property type="project" value="InterPro"/>
</dbReference>
<evidence type="ECO:0000259" key="1">
    <source>
        <dbReference type="PROSITE" id="PS51384"/>
    </source>
</evidence>
<name>A0A8U0A3Y7_9EURY</name>
<accession>A0A8U0A3Y7</accession>
<dbReference type="PROSITE" id="PS51384">
    <property type="entry name" value="FAD_FR"/>
    <property type="match status" value="1"/>
</dbReference>
<dbReference type="SUPFAM" id="SSF52343">
    <property type="entry name" value="Ferredoxin reductase-like, C-terminal NADP-linked domain"/>
    <property type="match status" value="1"/>
</dbReference>
<dbReference type="InterPro" id="IPR017938">
    <property type="entry name" value="Riboflavin_synthase-like_b-brl"/>
</dbReference>
<evidence type="ECO:0000313" key="3">
    <source>
        <dbReference type="Proteomes" id="UP000831768"/>
    </source>
</evidence>
<dbReference type="AlphaFoldDB" id="A0A8U0A3Y7"/>
<feature type="domain" description="FAD-binding FR-type" evidence="1">
    <location>
        <begin position="1"/>
        <end position="100"/>
    </location>
</feature>
<gene>
    <name evidence="2" type="ORF">MW046_03745</name>
</gene>
<dbReference type="KEGG" id="haad:MW046_03745"/>
<organism evidence="2 3">
    <name type="scientific">Halocatena salina</name>
    <dbReference type="NCBI Taxonomy" id="2934340"/>
    <lineage>
        <taxon>Archaea</taxon>
        <taxon>Methanobacteriati</taxon>
        <taxon>Methanobacteriota</taxon>
        <taxon>Stenosarchaea group</taxon>
        <taxon>Halobacteria</taxon>
        <taxon>Halobacteriales</taxon>
        <taxon>Natronomonadaceae</taxon>
        <taxon>Halocatena</taxon>
    </lineage>
</organism>
<dbReference type="RefSeq" id="WP_247994229.1">
    <property type="nucleotide sequence ID" value="NZ_CP096019.1"/>
</dbReference>
<sequence>MNATHVPVVSVRTVGSDAVALELRSPEGFDARPGQFVKLSATVDDEEVSRFYTISSPHITETFETTLTIDPTGTFGPYLSALESGDTIGVAGPFGNAYYEDEAQTLIVAGGPGVGPAVGIAERTVADGGETAVVYVDEDPIHEKRLSALSEQGATVFVVSEGDALPAAIENATAGAEPQPFVYGFADFLELATDALGAVGVDTDAAKTESFGPAPDA</sequence>
<protein>
    <submittedName>
        <fullName evidence="2">FAD-binding oxidoreductase</fullName>
    </submittedName>
</protein>
<dbReference type="PANTHER" id="PTHR47354:SF5">
    <property type="entry name" value="PROTEIN RFBI"/>
    <property type="match status" value="1"/>
</dbReference>
<dbReference type="InterPro" id="IPR050415">
    <property type="entry name" value="MRET"/>
</dbReference>
<dbReference type="Proteomes" id="UP000831768">
    <property type="component" value="Chromosome"/>
</dbReference>
<dbReference type="EMBL" id="CP096019">
    <property type="protein sequence ID" value="UPM43566.1"/>
    <property type="molecule type" value="Genomic_DNA"/>
</dbReference>
<dbReference type="Gene3D" id="2.40.30.10">
    <property type="entry name" value="Translation factors"/>
    <property type="match status" value="1"/>
</dbReference>